<dbReference type="HOGENOM" id="CLU_3249040_0_0_6"/>
<dbReference type="EMBL" id="ATDT01000033">
    <property type="protein sequence ID" value="EPF13927.1"/>
    <property type="molecule type" value="Genomic_DNA"/>
</dbReference>
<sequence length="42" mass="4741">MQHNAAQVAYFGTDIMLIHDYSLTLFEDEFSHGAINIASQLK</sequence>
<evidence type="ECO:0000313" key="2">
    <source>
        <dbReference type="Proteomes" id="UP000014585"/>
    </source>
</evidence>
<accession>S3J1U3</accession>
<dbReference type="STRING" id="566551.HMPREF0201_04121"/>
<evidence type="ECO:0000313" key="1">
    <source>
        <dbReference type="EMBL" id="EPF13927.1"/>
    </source>
</evidence>
<organism evidence="1 2">
    <name type="scientific">Cedecea davisae DSM 4568</name>
    <dbReference type="NCBI Taxonomy" id="566551"/>
    <lineage>
        <taxon>Bacteria</taxon>
        <taxon>Pseudomonadati</taxon>
        <taxon>Pseudomonadota</taxon>
        <taxon>Gammaproteobacteria</taxon>
        <taxon>Enterobacterales</taxon>
        <taxon>Enterobacteriaceae</taxon>
        <taxon>Cedecea</taxon>
    </lineage>
</organism>
<name>S3J1U3_9ENTR</name>
<dbReference type="Proteomes" id="UP000014585">
    <property type="component" value="Unassembled WGS sequence"/>
</dbReference>
<dbReference type="AlphaFoldDB" id="S3J1U3"/>
<protein>
    <submittedName>
        <fullName evidence="1">Uncharacterized protein</fullName>
    </submittedName>
</protein>
<proteinExistence type="predicted"/>
<reference evidence="1 2" key="1">
    <citation type="submission" date="2013-04" db="EMBL/GenBank/DDBJ databases">
        <authorList>
            <person name="Weinstock G."/>
            <person name="Sodergren E."/>
            <person name="Lobos E.A."/>
            <person name="Fulton L."/>
            <person name="Fulton R."/>
            <person name="Courtney L."/>
            <person name="Fronick C."/>
            <person name="O'Laughlin M."/>
            <person name="Godfrey J."/>
            <person name="Wilson R.M."/>
            <person name="Miner T."/>
            <person name="Farmer C."/>
            <person name="Delehaunty K."/>
            <person name="Cordes M."/>
            <person name="Minx P."/>
            <person name="Tomlinson C."/>
            <person name="Chen J."/>
            <person name="Wollam A."/>
            <person name="Pepin K.H."/>
            <person name="Palsikar V.B."/>
            <person name="Zhang X."/>
            <person name="Suruliraj S."/>
            <person name="Perna N.T."/>
            <person name="Plunkett G."/>
            <person name="Warren W."/>
            <person name="Mitreva M."/>
            <person name="Mardis E.R."/>
            <person name="Wilson R.K."/>
        </authorList>
    </citation>
    <scope>NUCLEOTIDE SEQUENCE [LARGE SCALE GENOMIC DNA]</scope>
    <source>
        <strain evidence="1 2">DSM 4568</strain>
    </source>
</reference>
<comment type="caution">
    <text evidence="1">The sequence shown here is derived from an EMBL/GenBank/DDBJ whole genome shotgun (WGS) entry which is preliminary data.</text>
</comment>
<gene>
    <name evidence="1" type="ORF">HMPREF0201_04121</name>
</gene>